<comment type="caution">
    <text evidence="3">The sequence shown here is derived from an EMBL/GenBank/DDBJ whole genome shotgun (WGS) entry which is preliminary data.</text>
</comment>
<dbReference type="EMBL" id="JAULSO010000002">
    <property type="protein sequence ID" value="KAK3688520.1"/>
    <property type="molecule type" value="Genomic_DNA"/>
</dbReference>
<keyword evidence="4" id="KW-1185">Reference proteome</keyword>
<feature type="compositionally biased region" description="Basic residues" evidence="1">
    <location>
        <begin position="121"/>
        <end position="136"/>
    </location>
</feature>
<gene>
    <name evidence="3" type="ORF">B0T22DRAFT_156317</name>
</gene>
<keyword evidence="2" id="KW-0732">Signal</keyword>
<organism evidence="3 4">
    <name type="scientific">Podospora appendiculata</name>
    <dbReference type="NCBI Taxonomy" id="314037"/>
    <lineage>
        <taxon>Eukaryota</taxon>
        <taxon>Fungi</taxon>
        <taxon>Dikarya</taxon>
        <taxon>Ascomycota</taxon>
        <taxon>Pezizomycotina</taxon>
        <taxon>Sordariomycetes</taxon>
        <taxon>Sordariomycetidae</taxon>
        <taxon>Sordariales</taxon>
        <taxon>Podosporaceae</taxon>
        <taxon>Podospora</taxon>
    </lineage>
</organism>
<dbReference type="AlphaFoldDB" id="A0AAE0X9G6"/>
<reference evidence="3" key="2">
    <citation type="submission" date="2023-06" db="EMBL/GenBank/DDBJ databases">
        <authorList>
            <consortium name="Lawrence Berkeley National Laboratory"/>
            <person name="Haridas S."/>
            <person name="Hensen N."/>
            <person name="Bonometti L."/>
            <person name="Westerberg I."/>
            <person name="Brannstrom I.O."/>
            <person name="Guillou S."/>
            <person name="Cros-Aarteil S."/>
            <person name="Calhoun S."/>
            <person name="Kuo A."/>
            <person name="Mondo S."/>
            <person name="Pangilinan J."/>
            <person name="Riley R."/>
            <person name="Labutti K."/>
            <person name="Andreopoulos B."/>
            <person name="Lipzen A."/>
            <person name="Chen C."/>
            <person name="Yanf M."/>
            <person name="Daum C."/>
            <person name="Ng V."/>
            <person name="Clum A."/>
            <person name="Steindorff A."/>
            <person name="Ohm R."/>
            <person name="Martin F."/>
            <person name="Silar P."/>
            <person name="Natvig D."/>
            <person name="Lalanne C."/>
            <person name="Gautier V."/>
            <person name="Ament-Velasquez S.L."/>
            <person name="Kruys A."/>
            <person name="Hutchinson M.I."/>
            <person name="Powell A.J."/>
            <person name="Barry K."/>
            <person name="Miller A.N."/>
            <person name="Grigoriev I.V."/>
            <person name="Debuchy R."/>
            <person name="Gladieux P."/>
            <person name="Thoren M.H."/>
            <person name="Johannesson H."/>
        </authorList>
    </citation>
    <scope>NUCLEOTIDE SEQUENCE</scope>
    <source>
        <strain evidence="3">CBS 314.62</strain>
    </source>
</reference>
<feature type="region of interest" description="Disordered" evidence="1">
    <location>
        <begin position="112"/>
        <end position="136"/>
    </location>
</feature>
<feature type="chain" id="PRO_5041998809" evidence="2">
    <location>
        <begin position="16"/>
        <end position="182"/>
    </location>
</feature>
<reference evidence="3" key="1">
    <citation type="journal article" date="2023" name="Mol. Phylogenet. Evol.">
        <title>Genome-scale phylogeny and comparative genomics of the fungal order Sordariales.</title>
        <authorList>
            <person name="Hensen N."/>
            <person name="Bonometti L."/>
            <person name="Westerberg I."/>
            <person name="Brannstrom I.O."/>
            <person name="Guillou S."/>
            <person name="Cros-Aarteil S."/>
            <person name="Calhoun S."/>
            <person name="Haridas S."/>
            <person name="Kuo A."/>
            <person name="Mondo S."/>
            <person name="Pangilinan J."/>
            <person name="Riley R."/>
            <person name="LaButti K."/>
            <person name="Andreopoulos B."/>
            <person name="Lipzen A."/>
            <person name="Chen C."/>
            <person name="Yan M."/>
            <person name="Daum C."/>
            <person name="Ng V."/>
            <person name="Clum A."/>
            <person name="Steindorff A."/>
            <person name="Ohm R.A."/>
            <person name="Martin F."/>
            <person name="Silar P."/>
            <person name="Natvig D.O."/>
            <person name="Lalanne C."/>
            <person name="Gautier V."/>
            <person name="Ament-Velasquez S.L."/>
            <person name="Kruys A."/>
            <person name="Hutchinson M.I."/>
            <person name="Powell A.J."/>
            <person name="Barry K."/>
            <person name="Miller A.N."/>
            <person name="Grigoriev I.V."/>
            <person name="Debuchy R."/>
            <person name="Gladieux P."/>
            <person name="Hiltunen Thoren M."/>
            <person name="Johannesson H."/>
        </authorList>
    </citation>
    <scope>NUCLEOTIDE SEQUENCE</scope>
    <source>
        <strain evidence="3">CBS 314.62</strain>
    </source>
</reference>
<sequence length="182" mass="19577">MLGRGPMAAIGGVSASFLLFGPVQLPCLIRFVKPELSPDSGFNLTHSTSPHEACRVESRLTTAATTGGRRRKGWGKNQSLGPYLRQGSHPPPPRSLNATAAAPVIGPAIIPVPVPAPAPKRGTRRRGRPRRPRRAWGGRRAAVFILSGKARLGSSFPQEYISCNKRGSGRPVYHPRHIPSDD</sequence>
<evidence type="ECO:0000256" key="1">
    <source>
        <dbReference type="SAM" id="MobiDB-lite"/>
    </source>
</evidence>
<feature type="region of interest" description="Disordered" evidence="1">
    <location>
        <begin position="61"/>
        <end position="98"/>
    </location>
</feature>
<evidence type="ECO:0000313" key="4">
    <source>
        <dbReference type="Proteomes" id="UP001270362"/>
    </source>
</evidence>
<dbReference type="Proteomes" id="UP001270362">
    <property type="component" value="Unassembled WGS sequence"/>
</dbReference>
<feature type="signal peptide" evidence="2">
    <location>
        <begin position="1"/>
        <end position="15"/>
    </location>
</feature>
<protein>
    <submittedName>
        <fullName evidence="3">Uncharacterized protein</fullName>
    </submittedName>
</protein>
<accession>A0AAE0X9G6</accession>
<proteinExistence type="predicted"/>
<evidence type="ECO:0000256" key="2">
    <source>
        <dbReference type="SAM" id="SignalP"/>
    </source>
</evidence>
<name>A0AAE0X9G6_9PEZI</name>
<evidence type="ECO:0000313" key="3">
    <source>
        <dbReference type="EMBL" id="KAK3688520.1"/>
    </source>
</evidence>